<evidence type="ECO:0000259" key="21">
    <source>
        <dbReference type="Pfam" id="PF04389"/>
    </source>
</evidence>
<keyword evidence="16" id="KW-0865">Zymogen</keyword>
<evidence type="ECO:0000256" key="13">
    <source>
        <dbReference type="ARBA" id="ARBA00022833"/>
    </source>
</evidence>
<keyword evidence="17" id="KW-0325">Glycoprotein</keyword>
<dbReference type="GO" id="GO:0046872">
    <property type="term" value="F:metal ion binding"/>
    <property type="evidence" value="ECO:0007669"/>
    <property type="project" value="UniProtKB-KW"/>
</dbReference>
<keyword evidence="14" id="KW-0333">Golgi apparatus</keyword>
<dbReference type="EMBL" id="UINC01039860">
    <property type="protein sequence ID" value="SVB38951.1"/>
    <property type="molecule type" value="Genomic_DNA"/>
</dbReference>
<keyword evidence="15" id="KW-0482">Metalloprotease</keyword>
<dbReference type="Gene3D" id="3.40.630.10">
    <property type="entry name" value="Zn peptidases"/>
    <property type="match status" value="1"/>
</dbReference>
<reference evidence="22" key="1">
    <citation type="submission" date="2018-05" db="EMBL/GenBank/DDBJ databases">
        <authorList>
            <person name="Lanie J.A."/>
            <person name="Ng W.-L."/>
            <person name="Kazmierczak K.M."/>
            <person name="Andrzejewski T.M."/>
            <person name="Davidsen T.M."/>
            <person name="Wayne K.J."/>
            <person name="Tettelin H."/>
            <person name="Glass J.I."/>
            <person name="Rusch D."/>
            <person name="Podicherti R."/>
            <person name="Tsui H.-C.T."/>
            <person name="Winkler M.E."/>
        </authorList>
    </citation>
    <scope>NUCLEOTIDE SEQUENCE</scope>
</reference>
<evidence type="ECO:0000256" key="6">
    <source>
        <dbReference type="ARBA" id="ARBA00022525"/>
    </source>
</evidence>
<evidence type="ECO:0000256" key="1">
    <source>
        <dbReference type="ARBA" id="ARBA00004240"/>
    </source>
</evidence>
<evidence type="ECO:0000256" key="14">
    <source>
        <dbReference type="ARBA" id="ARBA00023034"/>
    </source>
</evidence>
<dbReference type="GO" id="GO:0005783">
    <property type="term" value="C:endoplasmic reticulum"/>
    <property type="evidence" value="ECO:0007669"/>
    <property type="project" value="UniProtKB-SubCell"/>
</dbReference>
<evidence type="ECO:0000256" key="16">
    <source>
        <dbReference type="ARBA" id="ARBA00023145"/>
    </source>
</evidence>
<dbReference type="GO" id="GO:0006508">
    <property type="term" value="P:proteolysis"/>
    <property type="evidence" value="ECO:0007669"/>
    <property type="project" value="UniProtKB-KW"/>
</dbReference>
<dbReference type="GO" id="GO:0004180">
    <property type="term" value="F:carboxypeptidase activity"/>
    <property type="evidence" value="ECO:0007669"/>
    <property type="project" value="UniProtKB-KW"/>
</dbReference>
<evidence type="ECO:0000256" key="19">
    <source>
        <dbReference type="ARBA" id="ARBA00025833"/>
    </source>
</evidence>
<proteinExistence type="predicted"/>
<keyword evidence="18" id="KW-0458">Lysosome</keyword>
<gene>
    <name evidence="22" type="ORF">METZ01_LOCUS191805</name>
</gene>
<organism evidence="22">
    <name type="scientific">marine metagenome</name>
    <dbReference type="NCBI Taxonomy" id="408172"/>
    <lineage>
        <taxon>unclassified sequences</taxon>
        <taxon>metagenomes</taxon>
        <taxon>ecological metagenomes</taxon>
    </lineage>
</organism>
<dbReference type="PANTHER" id="PTHR12053">
    <property type="entry name" value="PROTEASE FAMILY M28 PLASMA GLUTAMATE CARBOXYPEPTIDASE-RELATED"/>
    <property type="match status" value="1"/>
</dbReference>
<sequence length="392" mass="43110">MRCHAFSIGATLTILANGPTLAESVAAQTFSTDDPVLMRLWTEGVENSQTYPLAQALFDSIGPRLTGSPNLEAGHDWLLERYRDWGIEVENQAYGTWLRWRRGRAHVDLVEPRVRTLEATVMAWSPGTGGRTVRAEVVNMPDVASVSEFEAWLPNARGKFVTIAFPQPTCRPDADWEQWATEESYEELRQGRSASEQAWRRTMAQSGFEILGRGSETVIAQSLESAGAAGVIASRWSGGWGAHQMFSGGTERIPALLAGCEDYGLLYRLADNDQHPIIEVMSDAEFLEEGPVFNTIAHIPGVELPDEYVLFSAHFDSWDAASGATDNGTGTLVMLEAMRILRIAYPNPRRTILVGHWGGEEQGLNGSRAFAADNPEIVRNLQALFNQDNGTG</sequence>
<dbReference type="InterPro" id="IPR007484">
    <property type="entry name" value="Peptidase_M28"/>
</dbReference>
<comment type="subcellular location">
    <subcellularLocation>
        <location evidence="1">Endoplasmic reticulum</location>
    </subcellularLocation>
    <subcellularLocation>
        <location evidence="3">Golgi apparatus</location>
    </subcellularLocation>
    <subcellularLocation>
        <location evidence="2">Lysosome</location>
    </subcellularLocation>
    <subcellularLocation>
        <location evidence="4">Secreted</location>
    </subcellularLocation>
</comment>
<evidence type="ECO:0000313" key="22">
    <source>
        <dbReference type="EMBL" id="SVB38951.1"/>
    </source>
</evidence>
<evidence type="ECO:0000256" key="4">
    <source>
        <dbReference type="ARBA" id="ARBA00004613"/>
    </source>
</evidence>
<keyword evidence="11" id="KW-0378">Hydrolase</keyword>
<name>A0A382DMH0_9ZZZZ</name>
<dbReference type="Pfam" id="PF04389">
    <property type="entry name" value="Peptidase_M28"/>
    <property type="match status" value="1"/>
</dbReference>
<dbReference type="GO" id="GO:0005794">
    <property type="term" value="C:Golgi apparatus"/>
    <property type="evidence" value="ECO:0007669"/>
    <property type="project" value="UniProtKB-SubCell"/>
</dbReference>
<dbReference type="GO" id="GO:0070573">
    <property type="term" value="F:metallodipeptidase activity"/>
    <property type="evidence" value="ECO:0007669"/>
    <property type="project" value="InterPro"/>
</dbReference>
<keyword evidence="9" id="KW-0479">Metal-binding</keyword>
<evidence type="ECO:0000256" key="5">
    <source>
        <dbReference type="ARBA" id="ARBA00014116"/>
    </source>
</evidence>
<evidence type="ECO:0000256" key="3">
    <source>
        <dbReference type="ARBA" id="ARBA00004555"/>
    </source>
</evidence>
<evidence type="ECO:0000256" key="18">
    <source>
        <dbReference type="ARBA" id="ARBA00023228"/>
    </source>
</evidence>
<feature type="domain" description="Peptidase M28" evidence="21">
    <location>
        <begin position="294"/>
        <end position="389"/>
    </location>
</feature>
<dbReference type="SUPFAM" id="SSF53187">
    <property type="entry name" value="Zn-dependent exopeptidases"/>
    <property type="match status" value="1"/>
</dbReference>
<evidence type="ECO:0000256" key="17">
    <source>
        <dbReference type="ARBA" id="ARBA00023180"/>
    </source>
</evidence>
<evidence type="ECO:0000256" key="9">
    <source>
        <dbReference type="ARBA" id="ARBA00022723"/>
    </source>
</evidence>
<keyword evidence="7" id="KW-0121">Carboxypeptidase</keyword>
<dbReference type="AlphaFoldDB" id="A0A382DMH0"/>
<keyword evidence="10" id="KW-0732">Signal</keyword>
<evidence type="ECO:0000256" key="7">
    <source>
        <dbReference type="ARBA" id="ARBA00022645"/>
    </source>
</evidence>
<keyword evidence="8" id="KW-0645">Protease</keyword>
<evidence type="ECO:0000256" key="20">
    <source>
        <dbReference type="ARBA" id="ARBA00033328"/>
    </source>
</evidence>
<evidence type="ECO:0000256" key="2">
    <source>
        <dbReference type="ARBA" id="ARBA00004371"/>
    </source>
</evidence>
<evidence type="ECO:0000256" key="8">
    <source>
        <dbReference type="ARBA" id="ARBA00022670"/>
    </source>
</evidence>
<comment type="subunit">
    <text evidence="19">Homodimer. The monomeric form is inactive while the homodimer is active.</text>
</comment>
<evidence type="ECO:0000256" key="11">
    <source>
        <dbReference type="ARBA" id="ARBA00022801"/>
    </source>
</evidence>
<dbReference type="GO" id="GO:0005764">
    <property type="term" value="C:lysosome"/>
    <property type="evidence" value="ECO:0007669"/>
    <property type="project" value="UniProtKB-SubCell"/>
</dbReference>
<accession>A0A382DMH0</accession>
<dbReference type="InterPro" id="IPR039866">
    <property type="entry name" value="CPQ"/>
</dbReference>
<protein>
    <recommendedName>
        <fullName evidence="5">Carboxypeptidase Q</fullName>
    </recommendedName>
    <alternativeName>
        <fullName evidence="20">Plasma glutamate carboxypeptidase</fullName>
    </alternativeName>
</protein>
<keyword evidence="13" id="KW-0862">Zinc</keyword>
<evidence type="ECO:0000256" key="10">
    <source>
        <dbReference type="ARBA" id="ARBA00022729"/>
    </source>
</evidence>
<evidence type="ECO:0000256" key="15">
    <source>
        <dbReference type="ARBA" id="ARBA00023049"/>
    </source>
</evidence>
<keyword evidence="12" id="KW-0256">Endoplasmic reticulum</keyword>
<evidence type="ECO:0000256" key="12">
    <source>
        <dbReference type="ARBA" id="ARBA00022824"/>
    </source>
</evidence>
<feature type="non-terminal residue" evidence="22">
    <location>
        <position position="392"/>
    </location>
</feature>
<dbReference type="GO" id="GO:0005576">
    <property type="term" value="C:extracellular region"/>
    <property type="evidence" value="ECO:0007669"/>
    <property type="project" value="UniProtKB-SubCell"/>
</dbReference>
<dbReference type="Gene3D" id="3.50.30.30">
    <property type="match status" value="1"/>
</dbReference>
<keyword evidence="6" id="KW-0964">Secreted</keyword>
<dbReference type="PANTHER" id="PTHR12053:SF3">
    <property type="entry name" value="CARBOXYPEPTIDASE Q"/>
    <property type="match status" value="1"/>
</dbReference>